<protein>
    <recommendedName>
        <fullName evidence="3">Serpin domain-containing protein</fullName>
    </recommendedName>
</protein>
<evidence type="ECO:0000256" key="1">
    <source>
        <dbReference type="RuleBase" id="RU000411"/>
    </source>
</evidence>
<dbReference type="InterPro" id="IPR023795">
    <property type="entry name" value="Serpin_CS"/>
</dbReference>
<dbReference type="InterPro" id="IPR036186">
    <property type="entry name" value="Serpin_sf"/>
</dbReference>
<dbReference type="InterPro" id="IPR023796">
    <property type="entry name" value="Serpin_dom"/>
</dbReference>
<evidence type="ECO:0000313" key="5">
    <source>
        <dbReference type="Proteomes" id="UP001311232"/>
    </source>
</evidence>
<feature type="region of interest" description="Disordered" evidence="2">
    <location>
        <begin position="113"/>
        <end position="162"/>
    </location>
</feature>
<feature type="domain" description="Serpin" evidence="3">
    <location>
        <begin position="218"/>
        <end position="564"/>
    </location>
</feature>
<sequence>MTDGTHSLPCRDCWSWSKDPLNYLRCLFPAPEQVRPGLSRDYMWLNSLLFTDWPWEEEKCEENQRLQEEGAGREQLPVIRLPASGAEFYQWAALGEQGGAQFVATCQKTGTLGGSQKVPDQPFRPSCAPPHSVCAPPYARPRGPDSPFSSQTEQQRRGPSGAERMKQTTFLLVFAVVLSFCWAQSDSGGEEAGVEEEHVELFTTPMTKMGSATSDFGYNLFRALTSRESSANIFLSPISVSAVLTQLSMGGSENAQRQLYRALRYHTLQDPQLQNTLKDLLASVKASGKGLSTAARLYVTRRLRLKQDFFQLVEQQFGVRPKALLGGAKDMKEVNDWVSQQTGRKVQQFLTKALPRTAGVNAVSATYFKGGWLTRFSQSGAQENFQVENGVPVRVPMMQQDNYPVKMGVDSDLSCTIAQIQMQNEVSMFIFLPDDVTTNMTLLEESLTAEFVQDLSMALQPARVSLTLPILTLSYSTDLLPLLGDLGLSEWLDNQELEKISAQPAKLTSLNHKVVMETAPEGIQYPSATSVPSHLTYRVDRPFVYLIRDEASGALLFIGKVVNPKDLTI</sequence>
<dbReference type="PANTHER" id="PTHR11461:SF84">
    <property type="entry name" value="PIGMENT EPITHELIUM-DERIVED FACTOR"/>
    <property type="match status" value="1"/>
</dbReference>
<proteinExistence type="inferred from homology"/>
<dbReference type="Gene3D" id="3.30.497.10">
    <property type="entry name" value="Antithrombin, subunit I, domain 2"/>
    <property type="match status" value="1"/>
</dbReference>
<dbReference type="Pfam" id="PF00079">
    <property type="entry name" value="Serpin"/>
    <property type="match status" value="1"/>
</dbReference>
<dbReference type="InterPro" id="IPR000215">
    <property type="entry name" value="Serpin_fam"/>
</dbReference>
<dbReference type="AlphaFoldDB" id="A0AAV9RYF5"/>
<accession>A0AAV9RYF5</accession>
<dbReference type="SUPFAM" id="SSF56574">
    <property type="entry name" value="Serpins"/>
    <property type="match status" value="1"/>
</dbReference>
<evidence type="ECO:0000259" key="3">
    <source>
        <dbReference type="SMART" id="SM00093"/>
    </source>
</evidence>
<dbReference type="Proteomes" id="UP001311232">
    <property type="component" value="Unassembled WGS sequence"/>
</dbReference>
<dbReference type="InterPro" id="IPR042178">
    <property type="entry name" value="Serpin_sf_1"/>
</dbReference>
<dbReference type="PANTHER" id="PTHR11461">
    <property type="entry name" value="SERINE PROTEASE INHIBITOR, SERPIN"/>
    <property type="match status" value="1"/>
</dbReference>
<comment type="caution">
    <text evidence="4">The sequence shown here is derived from an EMBL/GenBank/DDBJ whole genome shotgun (WGS) entry which is preliminary data.</text>
</comment>
<dbReference type="InterPro" id="IPR042185">
    <property type="entry name" value="Serpin_sf_2"/>
</dbReference>
<dbReference type="GO" id="GO:0005615">
    <property type="term" value="C:extracellular space"/>
    <property type="evidence" value="ECO:0007669"/>
    <property type="project" value="InterPro"/>
</dbReference>
<organism evidence="4 5">
    <name type="scientific">Crenichthys baileyi</name>
    <name type="common">White River springfish</name>
    <dbReference type="NCBI Taxonomy" id="28760"/>
    <lineage>
        <taxon>Eukaryota</taxon>
        <taxon>Metazoa</taxon>
        <taxon>Chordata</taxon>
        <taxon>Craniata</taxon>
        <taxon>Vertebrata</taxon>
        <taxon>Euteleostomi</taxon>
        <taxon>Actinopterygii</taxon>
        <taxon>Neopterygii</taxon>
        <taxon>Teleostei</taxon>
        <taxon>Neoteleostei</taxon>
        <taxon>Acanthomorphata</taxon>
        <taxon>Ovalentaria</taxon>
        <taxon>Atherinomorphae</taxon>
        <taxon>Cyprinodontiformes</taxon>
        <taxon>Goodeidae</taxon>
        <taxon>Crenichthys</taxon>
    </lineage>
</organism>
<comment type="similarity">
    <text evidence="1">Belongs to the serpin family.</text>
</comment>
<keyword evidence="5" id="KW-1185">Reference proteome</keyword>
<gene>
    <name evidence="4" type="ORF">CRENBAI_013214</name>
</gene>
<dbReference type="GO" id="GO:0004867">
    <property type="term" value="F:serine-type endopeptidase inhibitor activity"/>
    <property type="evidence" value="ECO:0007669"/>
    <property type="project" value="InterPro"/>
</dbReference>
<dbReference type="EMBL" id="JAHHUM010001179">
    <property type="protein sequence ID" value="KAK5613981.1"/>
    <property type="molecule type" value="Genomic_DNA"/>
</dbReference>
<dbReference type="Gene3D" id="2.30.39.10">
    <property type="entry name" value="Alpha-1-antitrypsin, domain 1"/>
    <property type="match status" value="1"/>
</dbReference>
<dbReference type="SMART" id="SM00093">
    <property type="entry name" value="SERPIN"/>
    <property type="match status" value="1"/>
</dbReference>
<dbReference type="GO" id="GO:0016525">
    <property type="term" value="P:negative regulation of angiogenesis"/>
    <property type="evidence" value="ECO:0007669"/>
    <property type="project" value="TreeGrafter"/>
</dbReference>
<name>A0AAV9RYF5_9TELE</name>
<evidence type="ECO:0000256" key="2">
    <source>
        <dbReference type="SAM" id="MobiDB-lite"/>
    </source>
</evidence>
<dbReference type="PROSITE" id="PS00284">
    <property type="entry name" value="SERPIN"/>
    <property type="match status" value="1"/>
</dbReference>
<reference evidence="4 5" key="1">
    <citation type="submission" date="2021-06" db="EMBL/GenBank/DDBJ databases">
        <authorList>
            <person name="Palmer J.M."/>
        </authorList>
    </citation>
    <scope>NUCLEOTIDE SEQUENCE [LARGE SCALE GENOMIC DNA]</scope>
    <source>
        <strain evidence="4 5">MEX-2019</strain>
        <tissue evidence="4">Muscle</tissue>
    </source>
</reference>
<evidence type="ECO:0000313" key="4">
    <source>
        <dbReference type="EMBL" id="KAK5613981.1"/>
    </source>
</evidence>